<feature type="non-terminal residue" evidence="1">
    <location>
        <position position="161"/>
    </location>
</feature>
<gene>
    <name evidence="1" type="ORF">AFUS01_LOCUS30636</name>
</gene>
<evidence type="ECO:0000313" key="2">
    <source>
        <dbReference type="Proteomes" id="UP000708208"/>
    </source>
</evidence>
<dbReference type="AlphaFoldDB" id="A0A8J2LDA0"/>
<proteinExistence type="predicted"/>
<sequence length="161" mass="17485">SPPISAKFRALEDLGGLSDSESEGSIVSLPTIPNVPGGNCDFTSRESIVRVPSASSKPVKLIFDNGESNKATNSPLLRQPSPSISDADFKKSILRSLETIKYRQLQHEEALEALKASIPHLISKQHTPCQVARIKLPFEEVADFEGMETSAAEDPTLKDEL</sequence>
<feature type="non-terminal residue" evidence="1">
    <location>
        <position position="1"/>
    </location>
</feature>
<protein>
    <submittedName>
        <fullName evidence="1">Uncharacterized protein</fullName>
    </submittedName>
</protein>
<organism evidence="1 2">
    <name type="scientific">Allacma fusca</name>
    <dbReference type="NCBI Taxonomy" id="39272"/>
    <lineage>
        <taxon>Eukaryota</taxon>
        <taxon>Metazoa</taxon>
        <taxon>Ecdysozoa</taxon>
        <taxon>Arthropoda</taxon>
        <taxon>Hexapoda</taxon>
        <taxon>Collembola</taxon>
        <taxon>Symphypleona</taxon>
        <taxon>Sminthuridae</taxon>
        <taxon>Allacma</taxon>
    </lineage>
</organism>
<comment type="caution">
    <text evidence="1">The sequence shown here is derived from an EMBL/GenBank/DDBJ whole genome shotgun (WGS) entry which is preliminary data.</text>
</comment>
<evidence type="ECO:0000313" key="1">
    <source>
        <dbReference type="EMBL" id="CAG7820233.1"/>
    </source>
</evidence>
<reference evidence="1" key="1">
    <citation type="submission" date="2021-06" db="EMBL/GenBank/DDBJ databases">
        <authorList>
            <person name="Hodson N. C."/>
            <person name="Mongue J. A."/>
            <person name="Jaron S. K."/>
        </authorList>
    </citation>
    <scope>NUCLEOTIDE SEQUENCE</scope>
</reference>
<dbReference type="Proteomes" id="UP000708208">
    <property type="component" value="Unassembled WGS sequence"/>
</dbReference>
<name>A0A8J2LDA0_9HEXA</name>
<accession>A0A8J2LDA0</accession>
<keyword evidence="2" id="KW-1185">Reference proteome</keyword>
<dbReference type="EMBL" id="CAJVCH010473492">
    <property type="protein sequence ID" value="CAG7820233.1"/>
    <property type="molecule type" value="Genomic_DNA"/>
</dbReference>